<name>A0A6G1JXA1_9PLEO</name>
<keyword evidence="2" id="KW-1133">Transmembrane helix</keyword>
<feature type="region of interest" description="Disordered" evidence="1">
    <location>
        <begin position="40"/>
        <end position="64"/>
    </location>
</feature>
<proteinExistence type="predicted"/>
<evidence type="ECO:0000313" key="4">
    <source>
        <dbReference type="Proteomes" id="UP000799428"/>
    </source>
</evidence>
<dbReference type="EMBL" id="MU005781">
    <property type="protein sequence ID" value="KAF2704797.1"/>
    <property type="molecule type" value="Genomic_DNA"/>
</dbReference>
<dbReference type="AlphaFoldDB" id="A0A6G1JXA1"/>
<protein>
    <submittedName>
        <fullName evidence="3">Uncharacterized protein</fullName>
    </submittedName>
</protein>
<keyword evidence="2" id="KW-0472">Membrane</keyword>
<dbReference type="Proteomes" id="UP000799428">
    <property type="component" value="Unassembled WGS sequence"/>
</dbReference>
<reference evidence="3" key="1">
    <citation type="journal article" date="2020" name="Stud. Mycol.">
        <title>101 Dothideomycetes genomes: a test case for predicting lifestyles and emergence of pathogens.</title>
        <authorList>
            <person name="Haridas S."/>
            <person name="Albert R."/>
            <person name="Binder M."/>
            <person name="Bloem J."/>
            <person name="Labutti K."/>
            <person name="Salamov A."/>
            <person name="Andreopoulos B."/>
            <person name="Baker S."/>
            <person name="Barry K."/>
            <person name="Bills G."/>
            <person name="Bluhm B."/>
            <person name="Cannon C."/>
            <person name="Castanera R."/>
            <person name="Culley D."/>
            <person name="Daum C."/>
            <person name="Ezra D."/>
            <person name="Gonzalez J."/>
            <person name="Henrissat B."/>
            <person name="Kuo A."/>
            <person name="Liang C."/>
            <person name="Lipzen A."/>
            <person name="Lutzoni F."/>
            <person name="Magnuson J."/>
            <person name="Mondo S."/>
            <person name="Nolan M."/>
            <person name="Ohm R."/>
            <person name="Pangilinan J."/>
            <person name="Park H.-J."/>
            <person name="Ramirez L."/>
            <person name="Alfaro M."/>
            <person name="Sun H."/>
            <person name="Tritt A."/>
            <person name="Yoshinaga Y."/>
            <person name="Zwiers L.-H."/>
            <person name="Turgeon B."/>
            <person name="Goodwin S."/>
            <person name="Spatafora J."/>
            <person name="Crous P."/>
            <person name="Grigoriev I."/>
        </authorList>
    </citation>
    <scope>NUCLEOTIDE SEQUENCE</scope>
    <source>
        <strain evidence="3">CBS 279.74</strain>
    </source>
</reference>
<feature type="transmembrane region" description="Helical" evidence="2">
    <location>
        <begin position="211"/>
        <end position="231"/>
    </location>
</feature>
<feature type="compositionally biased region" description="Low complexity" evidence="1">
    <location>
        <begin position="49"/>
        <end position="59"/>
    </location>
</feature>
<evidence type="ECO:0000313" key="3">
    <source>
        <dbReference type="EMBL" id="KAF2704797.1"/>
    </source>
</evidence>
<keyword evidence="4" id="KW-1185">Reference proteome</keyword>
<feature type="transmembrane region" description="Helical" evidence="2">
    <location>
        <begin position="407"/>
        <end position="426"/>
    </location>
</feature>
<feature type="transmembrane region" description="Helical" evidence="2">
    <location>
        <begin position="446"/>
        <end position="472"/>
    </location>
</feature>
<keyword evidence="2" id="KW-0812">Transmembrane</keyword>
<organism evidence="3 4">
    <name type="scientific">Pleomassaria siparia CBS 279.74</name>
    <dbReference type="NCBI Taxonomy" id="1314801"/>
    <lineage>
        <taxon>Eukaryota</taxon>
        <taxon>Fungi</taxon>
        <taxon>Dikarya</taxon>
        <taxon>Ascomycota</taxon>
        <taxon>Pezizomycotina</taxon>
        <taxon>Dothideomycetes</taxon>
        <taxon>Pleosporomycetidae</taxon>
        <taxon>Pleosporales</taxon>
        <taxon>Pleomassariaceae</taxon>
        <taxon>Pleomassaria</taxon>
    </lineage>
</organism>
<gene>
    <name evidence="3" type="ORF">K504DRAFT_461051</name>
</gene>
<evidence type="ECO:0000256" key="1">
    <source>
        <dbReference type="SAM" id="MobiDB-lite"/>
    </source>
</evidence>
<feature type="transmembrane region" description="Helical" evidence="2">
    <location>
        <begin position="374"/>
        <end position="395"/>
    </location>
</feature>
<sequence>MDELGRAAKAGALCMVIRNDEWWPMEGDVVEYIVRPPSGLDSQSVKPLSKSQAASAGSARSRDVDPLMGEIEMTTTPRRAAIGASANFRARSEGWNCRVGIKGELNESISTSQPDLGILTRKARVHGYYQLPRGYTLAYVASHVLVEPYTSDSLHGHANRPTDSKGEMTQSSLEVASSYTLLKAAIVIVQLVYASITLYKTQGDQIETFGYASFGLTVIPYVLMSILNLLGQMSCAEYATLFLIHSDVMDEARKHGGRFDGVIGALRASDKKQTSRYELAGPWTVRYADADNTQFELRKEVVGREDDDDDDAHLMRHDLASMHIKKDKRVDFRLPSSSLPSPLLPSSSVPHTLHFFDYLGPSTLLENRQTDSSIFLTLWAPLAFGSISILVIGLLTRFQKGRESTQLQRGFTMSWLIVGMLFGSIPRDVTGLALLSKGFWSALKRIAIVVVLFGVFFVPAIGGIVVVCHMIMSYGICTRIS</sequence>
<accession>A0A6G1JXA1</accession>
<dbReference type="OrthoDB" id="5406607at2759"/>
<evidence type="ECO:0000256" key="2">
    <source>
        <dbReference type="SAM" id="Phobius"/>
    </source>
</evidence>
<feature type="transmembrane region" description="Helical" evidence="2">
    <location>
        <begin position="179"/>
        <end position="199"/>
    </location>
</feature>